<feature type="domain" description="SD-repeat containing protein B" evidence="5">
    <location>
        <begin position="364"/>
        <end position="482"/>
    </location>
</feature>
<dbReference type="AlphaFoldDB" id="A0A512B9H6"/>
<dbReference type="Pfam" id="PF17210">
    <property type="entry name" value="SdrD_B"/>
    <property type="match status" value="3"/>
</dbReference>
<dbReference type="Proteomes" id="UP000321513">
    <property type="component" value="Unassembled WGS sequence"/>
</dbReference>
<keyword evidence="3 4" id="KW-0732">Signal</keyword>
<reference evidence="6 7" key="1">
    <citation type="submission" date="2019-07" db="EMBL/GenBank/DDBJ databases">
        <title>Whole genome shotgun sequence of Segetibacter aerophilus NBRC 106135.</title>
        <authorList>
            <person name="Hosoyama A."/>
            <person name="Uohara A."/>
            <person name="Ohji S."/>
            <person name="Ichikawa N."/>
        </authorList>
    </citation>
    <scope>NUCLEOTIDE SEQUENCE [LARGE SCALE GENOMIC DNA]</scope>
    <source>
        <strain evidence="6 7">NBRC 106135</strain>
    </source>
</reference>
<dbReference type="PANTHER" id="PTHR23303">
    <property type="entry name" value="CARBOXYPEPTIDASE REGULATORY REGION-CONTAINING"/>
    <property type="match status" value="1"/>
</dbReference>
<evidence type="ECO:0000313" key="7">
    <source>
        <dbReference type="Proteomes" id="UP000321513"/>
    </source>
</evidence>
<dbReference type="EMBL" id="BJYT01000002">
    <property type="protein sequence ID" value="GEO08610.1"/>
    <property type="molecule type" value="Genomic_DNA"/>
</dbReference>
<organism evidence="6 7">
    <name type="scientific">Segetibacter aerophilus</name>
    <dbReference type="NCBI Taxonomy" id="670293"/>
    <lineage>
        <taxon>Bacteria</taxon>
        <taxon>Pseudomonadati</taxon>
        <taxon>Bacteroidota</taxon>
        <taxon>Chitinophagia</taxon>
        <taxon>Chitinophagales</taxon>
        <taxon>Chitinophagaceae</taxon>
        <taxon>Segetibacter</taxon>
    </lineage>
</organism>
<sequence length="732" mass="78018">MKIFTRGVLLLLLTPVFLTSFGQTVISTETFPAAFNATYTTPMNTGFYESIGKWIGYTSDARSVIAVDNKQHFSGPFALRLQNNTTTNLTDESTNRATGPIVNLPCATAATFNFKIFNLNVNPANTYFYLFVLLSKDNGSTWTPIMKKSASELINSYGTNQWSDVSLQVPSEFFNSSVRYRFIGCHLPGSSFENTLYIDDIKLISTPCATTSNLKLGNQIWNDFDGDGKRDLNEPSIAGAAISLYTDNNSDNLPDGAAFKTTTSDAQGRYLFSDLAPGRYIASMPILPGYQQSPNSSTQEISPFPDLNIDDVNKLVRLIGPNGPGGILYTNAITLSAGDEPTTDGDDGNGNLTFDLAECGNGYIGDFVRNDLNGNGIQEASEPGLNGVEVTITFPDGITSTTNTGTYNAANNSNAPHYDGYYNFPNLGPGTYKITFATPAGFNASPANAGSNDAKDSDPVNGAPVLVTLEANQSDFTIDAGFTKFTPPPVATCINLSVGNLVFSDLNGNGIKELSEPGISGLTVKLYADDDGNNVPDGAALSTVMTDEEGTYLFSNLAAGKYIVGVTTGSTYTLGTINNANADDNKNNDNNGVRTVSGEVRSNFITLSAGDEPINDGSDNNSNLSLDFGLVMAGARISNMVNTDAVGTTSISVFPNPTSDYVTVKVDATASGAGIVRITDGLGHLITTKNITLRNGANTITFTDFGKLNAGKYNVQLLFNYHVYNQQMILVK</sequence>
<dbReference type="Gene3D" id="2.60.120.260">
    <property type="entry name" value="Galactose-binding domain-like"/>
    <property type="match status" value="1"/>
</dbReference>
<feature type="signal peptide" evidence="4">
    <location>
        <begin position="1"/>
        <end position="22"/>
    </location>
</feature>
<name>A0A512B9H6_9BACT</name>
<comment type="subcellular location">
    <subcellularLocation>
        <location evidence="1">Secreted</location>
    </subcellularLocation>
</comment>
<feature type="domain" description="SD-repeat containing protein B" evidence="5">
    <location>
        <begin position="215"/>
        <end position="300"/>
    </location>
</feature>
<dbReference type="InterPro" id="IPR033764">
    <property type="entry name" value="Sdr_B"/>
</dbReference>
<evidence type="ECO:0000256" key="2">
    <source>
        <dbReference type="ARBA" id="ARBA00022525"/>
    </source>
</evidence>
<keyword evidence="2" id="KW-0964">Secreted</keyword>
<evidence type="ECO:0000256" key="4">
    <source>
        <dbReference type="SAM" id="SignalP"/>
    </source>
</evidence>
<feature type="domain" description="SD-repeat containing protein B" evidence="5">
    <location>
        <begin position="497"/>
        <end position="598"/>
    </location>
</feature>
<evidence type="ECO:0000256" key="3">
    <source>
        <dbReference type="ARBA" id="ARBA00022729"/>
    </source>
</evidence>
<dbReference type="InterPro" id="IPR013783">
    <property type="entry name" value="Ig-like_fold"/>
</dbReference>
<dbReference type="GO" id="GO:0005576">
    <property type="term" value="C:extracellular region"/>
    <property type="evidence" value="ECO:0007669"/>
    <property type="project" value="UniProtKB-SubCell"/>
</dbReference>
<evidence type="ECO:0000256" key="1">
    <source>
        <dbReference type="ARBA" id="ARBA00004613"/>
    </source>
</evidence>
<feature type="chain" id="PRO_5021952088" description="SD-repeat containing protein B domain-containing protein" evidence="4">
    <location>
        <begin position="23"/>
        <end position="732"/>
    </location>
</feature>
<dbReference type="SUPFAM" id="SSF117074">
    <property type="entry name" value="Hypothetical protein PA1324"/>
    <property type="match status" value="3"/>
</dbReference>
<dbReference type="OrthoDB" id="5477965at2"/>
<proteinExistence type="predicted"/>
<evidence type="ECO:0000313" key="6">
    <source>
        <dbReference type="EMBL" id="GEO08610.1"/>
    </source>
</evidence>
<dbReference type="InterPro" id="IPR051417">
    <property type="entry name" value="SDr/BOS_complex"/>
</dbReference>
<keyword evidence="7" id="KW-1185">Reference proteome</keyword>
<accession>A0A512B9H6</accession>
<protein>
    <recommendedName>
        <fullName evidence="5">SD-repeat containing protein B domain-containing protein</fullName>
    </recommendedName>
</protein>
<gene>
    <name evidence="6" type="ORF">SAE01_11060</name>
</gene>
<evidence type="ECO:0000259" key="5">
    <source>
        <dbReference type="Pfam" id="PF17210"/>
    </source>
</evidence>
<dbReference type="Gene3D" id="2.60.40.10">
    <property type="entry name" value="Immunoglobulins"/>
    <property type="match status" value="3"/>
</dbReference>
<comment type="caution">
    <text evidence="6">The sequence shown here is derived from an EMBL/GenBank/DDBJ whole genome shotgun (WGS) entry which is preliminary data.</text>
</comment>
<dbReference type="RefSeq" id="WP_147202664.1">
    <property type="nucleotide sequence ID" value="NZ_BJYT01000002.1"/>
</dbReference>
<dbReference type="PANTHER" id="PTHR23303:SF15">
    <property type="entry name" value="COLOSSIN-A"/>
    <property type="match status" value="1"/>
</dbReference>